<dbReference type="EMBL" id="AB202122">
    <property type="protein sequence ID" value="BAD89812.1"/>
    <property type="molecule type" value="Genomic_DNA"/>
</dbReference>
<sequence>MKLYIILALALVAFVAIALAEDDIDSKSKKGVMKSVAELKEFFASDPMGQKLAAICKELKDFFLLARTKARSALRDYVKRLMDEGE</sequence>
<dbReference type="EMBL" id="LN902847">
    <property type="protein sequence ID" value="CDS36681.1"/>
    <property type="molecule type" value="Genomic_DNA"/>
</dbReference>
<evidence type="ECO:0000313" key="2">
    <source>
        <dbReference type="EMBL" id="BAD89808.1"/>
    </source>
</evidence>
<evidence type="ECO:0000313" key="3">
    <source>
        <dbReference type="EMBL" id="CDS36681.1"/>
    </source>
</evidence>
<dbReference type="EMBL" id="AB202118">
    <property type="protein sequence ID" value="BAD89808.1"/>
    <property type="molecule type" value="mRNA"/>
</dbReference>
<proteinExistence type="evidence at transcript level"/>
<keyword evidence="1" id="KW-0732">Signal</keyword>
<reference evidence="3" key="3">
    <citation type="submission" date="2015-11" db="EMBL/GenBank/DDBJ databases">
        <authorList>
            <person name="Zhang Y."/>
            <person name="Guo Z."/>
        </authorList>
    </citation>
    <scope>NUCLEOTIDE SEQUENCE</scope>
</reference>
<evidence type="ECO:0000313" key="4">
    <source>
        <dbReference type="Proteomes" id="UP000017246"/>
    </source>
</evidence>
<dbReference type="AlphaFoldDB" id="Q5FAR4"/>
<accession>Q5FAR4</accession>
<dbReference type="Proteomes" id="UP000017246">
    <property type="component" value="Unassembled WGS sequence"/>
</dbReference>
<organism evidence="2">
    <name type="scientific">Echinococcus multilocularis</name>
    <name type="common">Fox tapeworm</name>
    <dbReference type="NCBI Taxonomy" id="6211"/>
    <lineage>
        <taxon>Eukaryota</taxon>
        <taxon>Metazoa</taxon>
        <taxon>Spiralia</taxon>
        <taxon>Lophotrochozoa</taxon>
        <taxon>Platyhelminthes</taxon>
        <taxon>Cestoda</taxon>
        <taxon>Eucestoda</taxon>
        <taxon>Cyclophyllidea</taxon>
        <taxon>Taeniidae</taxon>
        <taxon>Echinococcus</taxon>
    </lineage>
</organism>
<name>Q5FAR4_ECHMU</name>
<keyword evidence="4" id="KW-1185">Reference proteome</keyword>
<evidence type="ECO:0000256" key="1">
    <source>
        <dbReference type="SAM" id="SignalP"/>
    </source>
</evidence>
<dbReference type="OrthoDB" id="6273758at2759"/>
<protein>
    <submittedName>
        <fullName evidence="2 3">Antigen B</fullName>
    </submittedName>
</protein>
<dbReference type="OMA" id="DPMGQKL"/>
<feature type="signal peptide" evidence="1">
    <location>
        <begin position="1"/>
        <end position="20"/>
    </location>
</feature>
<feature type="chain" id="PRO_5014309779" evidence="1">
    <location>
        <begin position="21"/>
        <end position="86"/>
    </location>
</feature>
<dbReference type="Pfam" id="PF05596">
    <property type="entry name" value="Taeniidae_ag"/>
    <property type="match status" value="1"/>
</dbReference>
<dbReference type="InterPro" id="IPR008860">
    <property type="entry name" value="Taeniidae_ag"/>
</dbReference>
<reference evidence="3" key="2">
    <citation type="journal article" date="2013" name="Nature">
        <title>The genomes of four tapeworm species reveal adaptations to parasitism.</title>
        <authorList>
            <person name="Tsai I.J."/>
            <person name="Zarowiecki M."/>
            <person name="Holroyd N."/>
            <person name="Garciarrubio A."/>
            <person name="Sanchez-Flores A."/>
            <person name="Brooks K.L."/>
            <person name="Tracey A."/>
            <person name="Bobes R.J."/>
            <person name="Fragoso G."/>
            <person name="Sciutto E."/>
            <person name="Aslett M."/>
            <person name="Beasley H."/>
            <person name="Bennett H.M."/>
            <person name="Cai J."/>
            <person name="Camicia F."/>
            <person name="Clark R."/>
            <person name="Cucher M."/>
            <person name="De Silva N."/>
            <person name="Day T.A."/>
            <person name="Deplazes P."/>
            <person name="Estrada K."/>
            <person name="Fernandez C."/>
            <person name="Holland P.W."/>
            <person name="Hou J."/>
            <person name="Hu S."/>
            <person name="Huckvale T."/>
            <person name="Hung S.S."/>
            <person name="Kamenetzky L."/>
            <person name="Keane J.A."/>
            <person name="Kiss F."/>
            <person name="Koziol U."/>
            <person name="Lambert O."/>
            <person name="Liu K."/>
            <person name="Luo X."/>
            <person name="Luo Y."/>
            <person name="Macchiaroli N."/>
            <person name="Nichol S."/>
            <person name="Paps J."/>
            <person name="Parkinson J."/>
            <person name="Pouchkina-Stantcheva N."/>
            <person name="Riddiford N."/>
            <person name="Rosenzvit M."/>
            <person name="Salinas G."/>
            <person name="Wasmuth J.D."/>
            <person name="Zamanian M."/>
            <person name="Zheng Y."/>
            <person name="Cai X."/>
            <person name="Soberon X."/>
            <person name="Olson P.D."/>
            <person name="Laclette J.P."/>
            <person name="Brehm K."/>
            <person name="Berriman M."/>
            <person name="Garciarrubio A."/>
            <person name="Bobes R.J."/>
            <person name="Fragoso G."/>
            <person name="Sanchez-Flores A."/>
            <person name="Estrada K."/>
            <person name="Cevallos M.A."/>
            <person name="Morett E."/>
            <person name="Gonzalez V."/>
            <person name="Portillo T."/>
            <person name="Ochoa-Leyva A."/>
            <person name="Jose M.V."/>
            <person name="Sciutto E."/>
            <person name="Landa A."/>
            <person name="Jimenez L."/>
            <person name="Valdes V."/>
            <person name="Carrero J.C."/>
            <person name="Larralde C."/>
            <person name="Morales-Montor J."/>
            <person name="Limon-Lason J."/>
            <person name="Soberon X."/>
            <person name="Laclette J.P."/>
        </authorList>
    </citation>
    <scope>NUCLEOTIDE SEQUENCE [LARGE SCALE GENOMIC DNA]</scope>
</reference>
<gene>
    <name evidence="2" type="primary">EmAgB8/5</name>
    <name evidence="3" type="ORF">EmuJ_000381800</name>
</gene>
<reference evidence="2" key="1">
    <citation type="journal article" date="2006" name="Exp. Parasitol.">
        <title>Echinococcus multilocularis: developmental stage-specific expression of Antigen B 8-kDa-subunits.</title>
        <authorList>
            <person name="Mamuti W."/>
            <person name="Sako Y."/>
            <person name="Xiao N."/>
            <person name="Nakaya K."/>
            <person name="Nakao M."/>
            <person name="Yamasaki H."/>
            <person name="Lightowlers M.W."/>
            <person name="Craig P.S."/>
            <person name="Ito A."/>
        </authorList>
    </citation>
    <scope>NUCLEOTIDE SEQUENCE</scope>
</reference>